<dbReference type="HOGENOM" id="CLU_3089558_0_0_1"/>
<gene>
    <name evidence="2" type="ORF">IscW_ISCW008847</name>
</gene>
<feature type="region of interest" description="Disordered" evidence="1">
    <location>
        <begin position="28"/>
        <end position="52"/>
    </location>
</feature>
<evidence type="ECO:0000256" key="1">
    <source>
        <dbReference type="SAM" id="MobiDB-lite"/>
    </source>
</evidence>
<dbReference type="AlphaFoldDB" id="B7PYS1"/>
<evidence type="ECO:0000313" key="3">
    <source>
        <dbReference type="EnsemblMetazoa" id="ISCW008847-PA"/>
    </source>
</evidence>
<reference evidence="3" key="2">
    <citation type="submission" date="2020-05" db="UniProtKB">
        <authorList>
            <consortium name="EnsemblMetazoa"/>
        </authorList>
    </citation>
    <scope>IDENTIFICATION</scope>
    <source>
        <strain evidence="3">wikel</strain>
    </source>
</reference>
<dbReference type="VEuPathDB" id="VectorBase:ISCW008847"/>
<evidence type="ECO:0000313" key="4">
    <source>
        <dbReference type="Proteomes" id="UP000001555"/>
    </source>
</evidence>
<reference evidence="2 4" key="1">
    <citation type="submission" date="2008-03" db="EMBL/GenBank/DDBJ databases">
        <title>Annotation of Ixodes scapularis.</title>
        <authorList>
            <consortium name="Ixodes scapularis Genome Project Consortium"/>
            <person name="Caler E."/>
            <person name="Hannick L.I."/>
            <person name="Bidwell S."/>
            <person name="Joardar V."/>
            <person name="Thiagarajan M."/>
            <person name="Amedeo P."/>
            <person name="Galinsky K.J."/>
            <person name="Schobel S."/>
            <person name="Inman J."/>
            <person name="Hostetler J."/>
            <person name="Miller J."/>
            <person name="Hammond M."/>
            <person name="Megy K."/>
            <person name="Lawson D."/>
            <person name="Kodira C."/>
            <person name="Sutton G."/>
            <person name="Meyer J."/>
            <person name="Hill C.A."/>
            <person name="Birren B."/>
            <person name="Nene V."/>
            <person name="Collins F."/>
            <person name="Alarcon-Chaidez F."/>
            <person name="Wikel S."/>
            <person name="Strausberg R."/>
        </authorList>
    </citation>
    <scope>NUCLEOTIDE SEQUENCE [LARGE SCALE GENOMIC DNA]</scope>
    <source>
        <strain evidence="4">Wikel</strain>
        <strain evidence="2">Wikel colony</strain>
    </source>
</reference>
<sequence>MKNTLTALFKVFHLSYRRTCPPNMPAHCTGKRFTPRPHTALKEKQLRTLNNK</sequence>
<evidence type="ECO:0000313" key="2">
    <source>
        <dbReference type="EMBL" id="EEC11743.1"/>
    </source>
</evidence>
<dbReference type="VEuPathDB" id="VectorBase:ISCI008847"/>
<dbReference type="PaxDb" id="6945-B7PYS1"/>
<organism>
    <name type="scientific">Ixodes scapularis</name>
    <name type="common">Black-legged tick</name>
    <name type="synonym">Deer tick</name>
    <dbReference type="NCBI Taxonomy" id="6945"/>
    <lineage>
        <taxon>Eukaryota</taxon>
        <taxon>Metazoa</taxon>
        <taxon>Ecdysozoa</taxon>
        <taxon>Arthropoda</taxon>
        <taxon>Chelicerata</taxon>
        <taxon>Arachnida</taxon>
        <taxon>Acari</taxon>
        <taxon>Parasitiformes</taxon>
        <taxon>Ixodida</taxon>
        <taxon>Ixodoidea</taxon>
        <taxon>Ixodidae</taxon>
        <taxon>Ixodinae</taxon>
        <taxon>Ixodes</taxon>
    </lineage>
</organism>
<name>B7PYS1_IXOSC</name>
<dbReference type="EMBL" id="ABJB010215784">
    <property type="status" value="NOT_ANNOTATED_CDS"/>
    <property type="molecule type" value="Genomic_DNA"/>
</dbReference>
<protein>
    <submittedName>
        <fullName evidence="2 3">Uncharacterized protein</fullName>
    </submittedName>
</protein>
<dbReference type="EMBL" id="DS821790">
    <property type="protein sequence ID" value="EEC11743.1"/>
    <property type="molecule type" value="Genomic_DNA"/>
</dbReference>
<proteinExistence type="predicted"/>
<keyword evidence="4" id="KW-1185">Reference proteome</keyword>
<dbReference type="InParanoid" id="B7PYS1"/>
<dbReference type="EnsemblMetazoa" id="ISCW008847-RA">
    <property type="protein sequence ID" value="ISCW008847-PA"/>
    <property type="gene ID" value="ISCW008847"/>
</dbReference>
<accession>B7PYS1</accession>
<dbReference type="Proteomes" id="UP000001555">
    <property type="component" value="Unassembled WGS sequence"/>
</dbReference>